<evidence type="ECO:0008006" key="5">
    <source>
        <dbReference type="Google" id="ProtNLM"/>
    </source>
</evidence>
<evidence type="ECO:0000313" key="4">
    <source>
        <dbReference type="Proteomes" id="UP000007148"/>
    </source>
</evidence>
<comment type="similarity">
    <text evidence="1">Belongs to the PrpF family.</text>
</comment>
<keyword evidence="2" id="KW-0413">Isomerase</keyword>
<organism evidence="3 4">
    <name type="scientific">Serendipita indica (strain DSM 11827)</name>
    <name type="common">Root endophyte fungus</name>
    <name type="synonym">Piriformospora indica</name>
    <dbReference type="NCBI Taxonomy" id="1109443"/>
    <lineage>
        <taxon>Eukaryota</taxon>
        <taxon>Fungi</taxon>
        <taxon>Dikarya</taxon>
        <taxon>Basidiomycota</taxon>
        <taxon>Agaricomycotina</taxon>
        <taxon>Agaricomycetes</taxon>
        <taxon>Sebacinales</taxon>
        <taxon>Serendipitaceae</taxon>
        <taxon>Serendipita</taxon>
    </lineage>
</organism>
<evidence type="ECO:0000256" key="2">
    <source>
        <dbReference type="ARBA" id="ARBA00023235"/>
    </source>
</evidence>
<name>G4TIG9_SERID</name>
<dbReference type="Gene3D" id="3.10.310.10">
    <property type="entry name" value="Diaminopimelate Epimerase, Chain A, domain 1"/>
    <property type="match status" value="2"/>
</dbReference>
<proteinExistence type="inferred from homology"/>
<dbReference type="HOGENOM" id="CLU_026443_0_0_1"/>
<evidence type="ECO:0000313" key="3">
    <source>
        <dbReference type="EMBL" id="CCA71120.1"/>
    </source>
</evidence>
<comment type="caution">
    <text evidence="3">The sequence shown here is derived from an EMBL/GenBank/DDBJ whole genome shotgun (WGS) entry which is preliminary data.</text>
</comment>
<dbReference type="OrthoDB" id="10267539at2759"/>
<accession>G4TIG9</accession>
<keyword evidence="4" id="KW-1185">Reference proteome</keyword>
<dbReference type="PANTHER" id="PTHR43709:SF2">
    <property type="entry name" value="DUF453 DOMAIN PROTEIN (AFU_ORTHOLOGUE AFUA_6G00360)"/>
    <property type="match status" value="1"/>
</dbReference>
<dbReference type="eggNOG" id="ENOG502RXKW">
    <property type="taxonomic scope" value="Eukaryota"/>
</dbReference>
<dbReference type="InterPro" id="IPR007400">
    <property type="entry name" value="PrpF-like"/>
</dbReference>
<dbReference type="PANTHER" id="PTHR43709">
    <property type="entry name" value="ACONITATE ISOMERASE-RELATED"/>
    <property type="match status" value="1"/>
</dbReference>
<dbReference type="OMA" id="QIDGMGA"/>
<dbReference type="AlphaFoldDB" id="G4TIG9"/>
<dbReference type="Pfam" id="PF04303">
    <property type="entry name" value="PrpF"/>
    <property type="match status" value="1"/>
</dbReference>
<evidence type="ECO:0000256" key="1">
    <source>
        <dbReference type="ARBA" id="ARBA00007673"/>
    </source>
</evidence>
<protein>
    <recommendedName>
        <fullName evidence="5">DUF453 domain protein</fullName>
    </recommendedName>
</protein>
<gene>
    <name evidence="3" type="ORF">PIIN_05055</name>
</gene>
<dbReference type="GO" id="GO:0016853">
    <property type="term" value="F:isomerase activity"/>
    <property type="evidence" value="ECO:0007669"/>
    <property type="project" value="UniProtKB-KW"/>
</dbReference>
<reference evidence="3 4" key="1">
    <citation type="journal article" date="2011" name="PLoS Pathog.">
        <title>Endophytic Life Strategies Decoded by Genome and Transcriptome Analyses of the Mutualistic Root Symbiont Piriformospora indica.</title>
        <authorList>
            <person name="Zuccaro A."/>
            <person name="Lahrmann U."/>
            <person name="Guldener U."/>
            <person name="Langen G."/>
            <person name="Pfiffi S."/>
            <person name="Biedenkopf D."/>
            <person name="Wong P."/>
            <person name="Samans B."/>
            <person name="Grimm C."/>
            <person name="Basiewicz M."/>
            <person name="Murat C."/>
            <person name="Martin F."/>
            <person name="Kogel K.H."/>
        </authorList>
    </citation>
    <scope>NUCLEOTIDE SEQUENCE [LARGE SCALE GENOMIC DNA]</scope>
    <source>
        <strain evidence="3 4">DSM 11827</strain>
    </source>
</reference>
<dbReference type="InParanoid" id="G4TIG9"/>
<sequence length="401" mass="43484">MIALAVRRPARQFFPKIRHYTSRRHVPHSLEQVPNPIPNVGFYRGGTSKGVFIHSRYLPDDKSLWPRILGGIMGSPDKYGRQLNGLGGGISSLSKAVVVSPSTKEDIDCEYTFVQVGIEDQELDLTGNCGNLSSMVGVFAVDTAICAARPESDNRGRVRSFNTNTNKIIDTVFPLDERQRADLELEEVEMAGVSGLGSRIDLHFLNPAGAKTGKLLPTGKPVDVLELPGDDLAEVSLVDATNPTVILPYHELRILLSLPPDAQVDFGSDETLRVLESVRTIGARQMGLEPAAAQPKIVVVQPSHMHDHTGEDLVARALSMGVPHKAIPMTVGLCLGVAAGIRNTVVERMLRGVEKHHSSNGVILRHPGGTVEVAAVWKGDQLESASVVRTGRRLMQGSVFW</sequence>
<dbReference type="Proteomes" id="UP000007148">
    <property type="component" value="Unassembled WGS sequence"/>
</dbReference>
<dbReference type="STRING" id="1109443.G4TIG9"/>
<dbReference type="SUPFAM" id="SSF54506">
    <property type="entry name" value="Diaminopimelate epimerase-like"/>
    <property type="match status" value="2"/>
</dbReference>
<dbReference type="EMBL" id="CAFZ01000106">
    <property type="protein sequence ID" value="CCA71120.1"/>
    <property type="molecule type" value="Genomic_DNA"/>
</dbReference>